<dbReference type="STRING" id="1129793.GPLA_1891"/>
<dbReference type="CDD" id="cd00267">
    <property type="entry name" value="ABC_ATPase"/>
    <property type="match status" value="1"/>
</dbReference>
<evidence type="ECO:0000256" key="2">
    <source>
        <dbReference type="ARBA" id="ARBA00022840"/>
    </source>
</evidence>
<dbReference type="PANTHER" id="PTHR43158:SF2">
    <property type="entry name" value="SKFA PEPTIDE EXPORT ATP-BINDING PROTEIN SKFE"/>
    <property type="match status" value="1"/>
</dbReference>
<dbReference type="InterPro" id="IPR017871">
    <property type="entry name" value="ABC_transporter-like_CS"/>
</dbReference>
<proteinExistence type="predicted"/>
<accession>K6ZVI6</accession>
<sequence length="488" mass="55259">MSIDLMSVNAEFPSGFCLDNITWSITSGQHWVIVGKNGAGKSALVALLAGYAEINQGNINSTFTRIALVSYESQQRLIEQERKKDSADILDIVPVPSKVHEILWQGNNNKNSTQLAFYQRLIELFDFSGLLTRNFVDLSTGETRKLLLIKALLSQPQLLILDEPFDGLDNRMHHNLNLLLSELQKDISMVFVLNRWSEIPPFVTHYGLVSQGQLQSVLLADERGLIQDLRRLLSLQQTDLVLPAIEPCVTRNHFETGETLVKLNGVEIKYPQGFVIKDLYWEIECGQHWQLSGPNGSGKTCLLQLISGDHPQCYVNDIYVFRFKRGSGESIWDIKQNIGFLSNAFHLSYRVNCSLLHVILSGFYDSIGLYQQPTKQQSTLARQWLALIDLAEHERTPFQQLSFGDQRLALIIRAMVKHPPLLILDEPCNGLDEINRLRILSVIERIALSDKTSVIYVNHHADDVIRGINNHIMLEGDSPHATFRRLNG</sequence>
<dbReference type="EMBL" id="BAER01000044">
    <property type="protein sequence ID" value="GAC32798.1"/>
    <property type="molecule type" value="Genomic_DNA"/>
</dbReference>
<keyword evidence="1" id="KW-0547">Nucleotide-binding</keyword>
<dbReference type="InterPro" id="IPR003593">
    <property type="entry name" value="AAA+_ATPase"/>
</dbReference>
<dbReference type="SUPFAM" id="SSF52540">
    <property type="entry name" value="P-loop containing nucleoside triphosphate hydrolases"/>
    <property type="match status" value="2"/>
</dbReference>
<evidence type="ECO:0000259" key="3">
    <source>
        <dbReference type="PROSITE" id="PS50893"/>
    </source>
</evidence>
<dbReference type="PROSITE" id="PS00211">
    <property type="entry name" value="ABC_TRANSPORTER_1"/>
    <property type="match status" value="1"/>
</dbReference>
<dbReference type="InterPro" id="IPR003439">
    <property type="entry name" value="ABC_transporter-like_ATP-bd"/>
</dbReference>
<dbReference type="PROSITE" id="PS50893">
    <property type="entry name" value="ABC_TRANSPORTER_2"/>
    <property type="match status" value="2"/>
</dbReference>
<evidence type="ECO:0000313" key="4">
    <source>
        <dbReference type="EMBL" id="GAC32798.1"/>
    </source>
</evidence>
<comment type="caution">
    <text evidence="4">The sequence shown here is derived from an EMBL/GenBank/DDBJ whole genome shotgun (WGS) entry which is preliminary data.</text>
</comment>
<dbReference type="AlphaFoldDB" id="K6ZVI6"/>
<feature type="domain" description="ABC transporter" evidence="3">
    <location>
        <begin position="3"/>
        <end position="236"/>
    </location>
</feature>
<dbReference type="PANTHER" id="PTHR43158">
    <property type="entry name" value="SKFA PEPTIDE EXPORT ATP-BINDING PROTEIN SKFE"/>
    <property type="match status" value="1"/>
</dbReference>
<keyword evidence="5" id="KW-1185">Reference proteome</keyword>
<feature type="domain" description="ABC transporter" evidence="3">
    <location>
        <begin position="261"/>
        <end position="488"/>
    </location>
</feature>
<name>K6ZVI6_9ALTE</name>
<dbReference type="Proteomes" id="UP000006322">
    <property type="component" value="Unassembled WGS sequence"/>
</dbReference>
<organism evidence="4 5">
    <name type="scientific">Paraglaciecola polaris LMG 21857</name>
    <dbReference type="NCBI Taxonomy" id="1129793"/>
    <lineage>
        <taxon>Bacteria</taxon>
        <taxon>Pseudomonadati</taxon>
        <taxon>Pseudomonadota</taxon>
        <taxon>Gammaproteobacteria</taxon>
        <taxon>Alteromonadales</taxon>
        <taxon>Alteromonadaceae</taxon>
        <taxon>Paraglaciecola</taxon>
    </lineage>
</organism>
<gene>
    <name evidence="4" type="primary">modF</name>
    <name evidence="4" type="ORF">GPLA_1891</name>
</gene>
<evidence type="ECO:0000313" key="5">
    <source>
        <dbReference type="Proteomes" id="UP000006322"/>
    </source>
</evidence>
<protein>
    <submittedName>
        <fullName evidence="4">Molybdate transport system ATP-binding protein</fullName>
    </submittedName>
</protein>
<keyword evidence="2 4" id="KW-0067">ATP-binding</keyword>
<dbReference type="Pfam" id="PF00005">
    <property type="entry name" value="ABC_tran"/>
    <property type="match status" value="2"/>
</dbReference>
<dbReference type="Gene3D" id="3.40.50.300">
    <property type="entry name" value="P-loop containing nucleotide triphosphate hydrolases"/>
    <property type="match status" value="2"/>
</dbReference>
<evidence type="ECO:0000256" key="1">
    <source>
        <dbReference type="ARBA" id="ARBA00022741"/>
    </source>
</evidence>
<dbReference type="InterPro" id="IPR027417">
    <property type="entry name" value="P-loop_NTPase"/>
</dbReference>
<dbReference type="RefSeq" id="WP_007104583.1">
    <property type="nucleotide sequence ID" value="NZ_BAER01000044.1"/>
</dbReference>
<dbReference type="OrthoDB" id="9805029at2"/>
<dbReference type="GO" id="GO:0005524">
    <property type="term" value="F:ATP binding"/>
    <property type="evidence" value="ECO:0007669"/>
    <property type="project" value="UniProtKB-KW"/>
</dbReference>
<dbReference type="SMART" id="SM00382">
    <property type="entry name" value="AAA"/>
    <property type="match status" value="2"/>
</dbReference>
<reference evidence="5" key="1">
    <citation type="journal article" date="2014" name="Environ. Microbiol.">
        <title>Comparative genomics of the marine bacterial genus Glaciecola reveals the high degree of genomic diversity and genomic characteristic for cold adaptation.</title>
        <authorList>
            <person name="Qin Q.L."/>
            <person name="Xie B.B."/>
            <person name="Yu Y."/>
            <person name="Shu Y.L."/>
            <person name="Rong J.C."/>
            <person name="Zhang Y.J."/>
            <person name="Zhao D.L."/>
            <person name="Chen X.L."/>
            <person name="Zhang X.Y."/>
            <person name="Chen B."/>
            <person name="Zhou B.C."/>
            <person name="Zhang Y.Z."/>
        </authorList>
    </citation>
    <scope>NUCLEOTIDE SEQUENCE [LARGE SCALE GENOMIC DNA]</scope>
    <source>
        <strain evidence="5">LMG 21857</strain>
    </source>
</reference>
<dbReference type="GO" id="GO:0016887">
    <property type="term" value="F:ATP hydrolysis activity"/>
    <property type="evidence" value="ECO:0007669"/>
    <property type="project" value="InterPro"/>
</dbReference>